<reference evidence="2 3" key="1">
    <citation type="submission" date="2014-02" db="EMBL/GenBank/DDBJ databases">
        <title>Transposable element dynamics among asymbiotic and ectomycorrhizal Amanita fungi.</title>
        <authorList>
            <consortium name="DOE Joint Genome Institute"/>
            <person name="Hess J."/>
            <person name="Skrede I."/>
            <person name="Wolfe B."/>
            <person name="LaButti K."/>
            <person name="Ohm R.A."/>
            <person name="Grigoriev I.V."/>
            <person name="Pringle A."/>
        </authorList>
    </citation>
    <scope>NUCLEOTIDE SEQUENCE [LARGE SCALE GENOMIC DNA]</scope>
    <source>
        <strain evidence="2 3">SKay4041</strain>
    </source>
</reference>
<sequence>MADIGMNNLADKDLHLMTQPGTGISLVFVLAHPEEGGSVFKGSQAITVKLFFSMTFATNGLSLIAFKLWVTQRELVDALRNSQKRPISLNRIWIIILESGSIYWATLLVMLALYESPVGVAALIFLDITSPIIGMVFALIIVRVSLGFKPDGTRGEMASSILFSSRAHRRSHGIITEPGTVELPCPASHGLASRAPLSTVDSDSLNDLKKADEHIGGLNMQVSFPLDEDRHQIIYGQLDKDLPRAV</sequence>
<organism evidence="2 3">
    <name type="scientific">Amanita thiersii Skay4041</name>
    <dbReference type="NCBI Taxonomy" id="703135"/>
    <lineage>
        <taxon>Eukaryota</taxon>
        <taxon>Fungi</taxon>
        <taxon>Dikarya</taxon>
        <taxon>Basidiomycota</taxon>
        <taxon>Agaricomycotina</taxon>
        <taxon>Agaricomycetes</taxon>
        <taxon>Agaricomycetidae</taxon>
        <taxon>Agaricales</taxon>
        <taxon>Pluteineae</taxon>
        <taxon>Amanitaceae</taxon>
        <taxon>Amanita</taxon>
    </lineage>
</organism>
<keyword evidence="1" id="KW-0812">Transmembrane</keyword>
<proteinExistence type="predicted"/>
<dbReference type="Proteomes" id="UP000242287">
    <property type="component" value="Unassembled WGS sequence"/>
</dbReference>
<feature type="transmembrane region" description="Helical" evidence="1">
    <location>
        <begin position="120"/>
        <end position="142"/>
    </location>
</feature>
<keyword evidence="3" id="KW-1185">Reference proteome</keyword>
<feature type="transmembrane region" description="Helical" evidence="1">
    <location>
        <begin position="91"/>
        <end position="114"/>
    </location>
</feature>
<gene>
    <name evidence="2" type="ORF">AMATHDRAFT_8444</name>
</gene>
<keyword evidence="1" id="KW-1133">Transmembrane helix</keyword>
<evidence type="ECO:0000313" key="2">
    <source>
        <dbReference type="EMBL" id="PFH45947.1"/>
    </source>
</evidence>
<dbReference type="OrthoDB" id="3354175at2759"/>
<protein>
    <submittedName>
        <fullName evidence="2">Uncharacterized protein</fullName>
    </submittedName>
</protein>
<keyword evidence="1" id="KW-0472">Membrane</keyword>
<evidence type="ECO:0000256" key="1">
    <source>
        <dbReference type="SAM" id="Phobius"/>
    </source>
</evidence>
<feature type="transmembrane region" description="Helical" evidence="1">
    <location>
        <begin position="50"/>
        <end position="70"/>
    </location>
</feature>
<dbReference type="AlphaFoldDB" id="A0A2A9NCG6"/>
<name>A0A2A9NCG6_9AGAR</name>
<evidence type="ECO:0000313" key="3">
    <source>
        <dbReference type="Proteomes" id="UP000242287"/>
    </source>
</evidence>
<dbReference type="EMBL" id="KZ302262">
    <property type="protein sequence ID" value="PFH45947.1"/>
    <property type="molecule type" value="Genomic_DNA"/>
</dbReference>
<accession>A0A2A9NCG6</accession>